<keyword evidence="1" id="KW-0282">Flagellum</keyword>
<comment type="caution">
    <text evidence="1">The sequence shown here is derived from an EMBL/GenBank/DDBJ whole genome shotgun (WGS) entry which is preliminary data.</text>
</comment>
<evidence type="ECO:0000313" key="1">
    <source>
        <dbReference type="EMBL" id="ONI46364.1"/>
    </source>
</evidence>
<evidence type="ECO:0000313" key="2">
    <source>
        <dbReference type="Proteomes" id="UP000188637"/>
    </source>
</evidence>
<protein>
    <submittedName>
        <fullName evidence="1">Flagellar motor switch protein FliG</fullName>
    </submittedName>
</protein>
<name>A0ACC8XJD2_9FIRM</name>
<dbReference type="Proteomes" id="UP000188637">
    <property type="component" value="Unassembled WGS sequence"/>
</dbReference>
<keyword evidence="1" id="KW-0966">Cell projection</keyword>
<keyword evidence="2" id="KW-1185">Reference proteome</keyword>
<keyword evidence="1" id="KW-0969">Cilium</keyword>
<organism evidence="1 2">
    <name type="scientific">Candidatus Epulonipiscium fishelsonii</name>
    <dbReference type="NCBI Taxonomy" id="77094"/>
    <lineage>
        <taxon>Bacteria</taxon>
        <taxon>Bacillati</taxon>
        <taxon>Bacillota</taxon>
        <taxon>Clostridia</taxon>
        <taxon>Lachnospirales</taxon>
        <taxon>Lachnospiraceae</taxon>
        <taxon>Candidatus Epulonipiscium</taxon>
    </lineage>
</organism>
<reference evidence="1" key="1">
    <citation type="submission" date="2016-08" db="EMBL/GenBank/DDBJ databases">
        <authorList>
            <person name="Ngugi D.K."/>
            <person name="Miyake S."/>
            <person name="Stingl U."/>
        </authorList>
    </citation>
    <scope>NUCLEOTIDE SEQUENCE</scope>
    <source>
        <strain evidence="1">SCG-D08WGA-EpuloA1</strain>
    </source>
</reference>
<dbReference type="EMBL" id="LJHD01000024">
    <property type="protein sequence ID" value="ONI46364.1"/>
    <property type="molecule type" value="Genomic_DNA"/>
</dbReference>
<accession>A0ACC8XJD2</accession>
<sequence>MDEELEDLSSRQKAAMLLISLGPEKSAKIFKYLKEEEIEDLTLEIASIRAISPKLKESILKEFYEICLAQEYISEGGIGYAKKLLDEALGMDKAADVISKLTMALQVKPFEFARKTDPAQLINFLQSEHPQTIALILSYLKPLQASSILSSLPSDIQGDIAKRISLMDKASPDVVNEIEREFEKRVSALLSEEYATVGGLDAIVEIINMVDRGTEKHIMSELELHEPELADTIKKRMFVFEDIATLDNKSVQRILREVDNGDLAIALKNSNNAVKELIFSNVSKRLAEMIQEELEFMGPKRLKEIEEAQQKIVGIVRKLEEAGEIMIARGSGDDLIV</sequence>
<gene>
    <name evidence="1" type="ORF">AN640_00905</name>
</gene>
<proteinExistence type="predicted"/>